<name>A0ABQ6CK68_9HYPH</name>
<dbReference type="EMBL" id="BSPC01000014">
    <property type="protein sequence ID" value="GLS18606.1"/>
    <property type="molecule type" value="Genomic_DNA"/>
</dbReference>
<evidence type="ECO:0000313" key="3">
    <source>
        <dbReference type="Proteomes" id="UP001156882"/>
    </source>
</evidence>
<keyword evidence="1" id="KW-0472">Membrane</keyword>
<sequence length="262" mass="28551">MNSERPTEDEFQAFIDGVLDEAAHARVEDYLVGHPQEAERIADYLAQRGELRQVLRPIAEEKVPPRLDLDRIVAAGQAESRRPWFADWRAMAAGLVLLLAGGASGWFLHGVPVRESGGIAALAREAADNYAVYGADHVRPVELKADARDELVKWVSNRLQRPIAVPDLSTSGYRFMGGRLVATAHGPAALFFYDDDRGTRLAMLVRPMEVDKNAAMTEHDLDGTGGIAWSKDGLGYGLVGPAPPALLHPLADDARRQIDAAI</sequence>
<comment type="caution">
    <text evidence="2">The sequence shown here is derived from an EMBL/GenBank/DDBJ whole genome shotgun (WGS) entry which is preliminary data.</text>
</comment>
<organism evidence="2 3">
    <name type="scientific">Labrys miyagiensis</name>
    <dbReference type="NCBI Taxonomy" id="346912"/>
    <lineage>
        <taxon>Bacteria</taxon>
        <taxon>Pseudomonadati</taxon>
        <taxon>Pseudomonadota</taxon>
        <taxon>Alphaproteobacteria</taxon>
        <taxon>Hyphomicrobiales</taxon>
        <taxon>Xanthobacteraceae</taxon>
        <taxon>Labrys</taxon>
    </lineage>
</organism>
<dbReference type="Proteomes" id="UP001156882">
    <property type="component" value="Unassembled WGS sequence"/>
</dbReference>
<evidence type="ECO:0008006" key="4">
    <source>
        <dbReference type="Google" id="ProtNLM"/>
    </source>
</evidence>
<keyword evidence="3" id="KW-1185">Reference proteome</keyword>
<gene>
    <name evidence="2" type="ORF">GCM10007874_16230</name>
</gene>
<keyword evidence="1" id="KW-0812">Transmembrane</keyword>
<feature type="transmembrane region" description="Helical" evidence="1">
    <location>
        <begin position="90"/>
        <end position="108"/>
    </location>
</feature>
<proteinExistence type="predicted"/>
<keyword evidence="1" id="KW-1133">Transmembrane helix</keyword>
<evidence type="ECO:0000256" key="1">
    <source>
        <dbReference type="SAM" id="Phobius"/>
    </source>
</evidence>
<evidence type="ECO:0000313" key="2">
    <source>
        <dbReference type="EMBL" id="GLS18606.1"/>
    </source>
</evidence>
<reference evidence="3" key="1">
    <citation type="journal article" date="2019" name="Int. J. Syst. Evol. Microbiol.">
        <title>The Global Catalogue of Microorganisms (GCM) 10K type strain sequencing project: providing services to taxonomists for standard genome sequencing and annotation.</title>
        <authorList>
            <consortium name="The Broad Institute Genomics Platform"/>
            <consortium name="The Broad Institute Genome Sequencing Center for Infectious Disease"/>
            <person name="Wu L."/>
            <person name="Ma J."/>
        </authorList>
    </citation>
    <scope>NUCLEOTIDE SEQUENCE [LARGE SCALE GENOMIC DNA]</scope>
    <source>
        <strain evidence="3">NBRC 101365</strain>
    </source>
</reference>
<accession>A0ABQ6CK68</accession>
<dbReference type="RefSeq" id="WP_284311474.1">
    <property type="nucleotide sequence ID" value="NZ_BSPC01000014.1"/>
</dbReference>
<protein>
    <recommendedName>
        <fullName evidence="4">Anti-sigma factor</fullName>
    </recommendedName>
</protein>